<evidence type="ECO:0000256" key="6">
    <source>
        <dbReference type="ARBA" id="ARBA00023315"/>
    </source>
</evidence>
<dbReference type="InterPro" id="IPR050769">
    <property type="entry name" value="NAT_camello-type"/>
</dbReference>
<evidence type="ECO:0000256" key="8">
    <source>
        <dbReference type="ARBA" id="ARBA00038470"/>
    </source>
</evidence>
<name>A0ABN6SH60_9BIFI</name>
<dbReference type="PANTHER" id="PTHR13947:SF51">
    <property type="entry name" value="N-ACETYLTRANSFERASE 14-RELATED"/>
    <property type="match status" value="1"/>
</dbReference>
<dbReference type="InterPro" id="IPR000182">
    <property type="entry name" value="GNAT_dom"/>
</dbReference>
<gene>
    <name evidence="11" type="ORF">KIMH_11090</name>
</gene>
<evidence type="ECO:0000256" key="1">
    <source>
        <dbReference type="ARBA" id="ARBA00004370"/>
    </source>
</evidence>
<dbReference type="Pfam" id="PF00583">
    <property type="entry name" value="Acetyltransf_1"/>
    <property type="match status" value="1"/>
</dbReference>
<dbReference type="CDD" id="cd04301">
    <property type="entry name" value="NAT_SF"/>
    <property type="match status" value="1"/>
</dbReference>
<dbReference type="PANTHER" id="PTHR13947">
    <property type="entry name" value="GNAT FAMILY N-ACETYLTRANSFERASE"/>
    <property type="match status" value="1"/>
</dbReference>
<comment type="similarity">
    <text evidence="8">Belongs to the camello family.</text>
</comment>
<dbReference type="SUPFAM" id="SSF55729">
    <property type="entry name" value="Acyl-CoA N-acyltransferases (Nat)"/>
    <property type="match status" value="1"/>
</dbReference>
<dbReference type="Gene3D" id="3.40.630.30">
    <property type="match status" value="1"/>
</dbReference>
<evidence type="ECO:0000256" key="3">
    <source>
        <dbReference type="ARBA" id="ARBA00022692"/>
    </source>
</evidence>
<keyword evidence="3" id="KW-0812">Transmembrane</keyword>
<evidence type="ECO:0000256" key="2">
    <source>
        <dbReference type="ARBA" id="ARBA00022679"/>
    </source>
</evidence>
<comment type="subcellular location">
    <subcellularLocation>
        <location evidence="1">Membrane</location>
    </subcellularLocation>
</comment>
<evidence type="ECO:0000256" key="9">
    <source>
        <dbReference type="ARBA" id="ARBA00040241"/>
    </source>
</evidence>
<organism evidence="11 12">
    <name type="scientific">Bombiscardovia apis</name>
    <dbReference type="NCBI Taxonomy" id="2932182"/>
    <lineage>
        <taxon>Bacteria</taxon>
        <taxon>Bacillati</taxon>
        <taxon>Actinomycetota</taxon>
        <taxon>Actinomycetes</taxon>
        <taxon>Bifidobacteriales</taxon>
        <taxon>Bifidobacteriaceae</taxon>
        <taxon>Bombiscardovia</taxon>
    </lineage>
</organism>
<keyword evidence="6" id="KW-0012">Acyltransferase</keyword>
<keyword evidence="2" id="KW-0808">Transferase</keyword>
<dbReference type="PROSITE" id="PS51186">
    <property type="entry name" value="GNAT"/>
    <property type="match status" value="1"/>
</dbReference>
<keyword evidence="5" id="KW-0472">Membrane</keyword>
<proteinExistence type="inferred from homology"/>
<keyword evidence="4" id="KW-1133">Transmembrane helix</keyword>
<dbReference type="Proteomes" id="UP001321748">
    <property type="component" value="Chromosome"/>
</dbReference>
<protein>
    <recommendedName>
        <fullName evidence="9">Probable N-acetyltransferase 14</fullName>
    </recommendedName>
</protein>
<accession>A0ABN6SH60</accession>
<evidence type="ECO:0000313" key="12">
    <source>
        <dbReference type="Proteomes" id="UP001321748"/>
    </source>
</evidence>
<sequence>MQLLLSADPSQAAIEAYIGKCELHQFRADNQLTGVLALLPTRPETMEIVNIAVAQDYQQQGLGTHMVRFAQQRAAQLGMKRLEVGTGSTSFAALALYQKCGLRMSWIDRDYFVDRYPEPLTENGIPLRDMVRLSCPIPCATLNE</sequence>
<evidence type="ECO:0000256" key="4">
    <source>
        <dbReference type="ARBA" id="ARBA00022989"/>
    </source>
</evidence>
<reference evidence="11 12" key="1">
    <citation type="journal article" date="2023" name="Microbiol. Spectr.">
        <title>Symbiosis of Carpenter Bees with Uncharacterized Lactic Acid Bacteria Showing NAD Auxotrophy.</title>
        <authorList>
            <person name="Kawasaki S."/>
            <person name="Ozawa K."/>
            <person name="Mori T."/>
            <person name="Yamamoto A."/>
            <person name="Ito M."/>
            <person name="Ohkuma M."/>
            <person name="Sakamoto M."/>
            <person name="Matsutani M."/>
        </authorList>
    </citation>
    <scope>NUCLEOTIDE SEQUENCE [LARGE SCALE GENOMIC DNA]</scope>
    <source>
        <strain evidence="11 12">KimH</strain>
    </source>
</reference>
<feature type="domain" description="N-acetyltransferase" evidence="10">
    <location>
        <begin position="1"/>
        <end position="123"/>
    </location>
</feature>
<dbReference type="EMBL" id="AP026800">
    <property type="protein sequence ID" value="BDR54998.1"/>
    <property type="molecule type" value="Genomic_DNA"/>
</dbReference>
<evidence type="ECO:0000256" key="7">
    <source>
        <dbReference type="ARBA" id="ARBA00037582"/>
    </source>
</evidence>
<comment type="function">
    <text evidence="7">Probable acetyltransferase.</text>
</comment>
<evidence type="ECO:0000259" key="10">
    <source>
        <dbReference type="PROSITE" id="PS51186"/>
    </source>
</evidence>
<keyword evidence="12" id="KW-1185">Reference proteome</keyword>
<dbReference type="InterPro" id="IPR016181">
    <property type="entry name" value="Acyl_CoA_acyltransferase"/>
</dbReference>
<evidence type="ECO:0000256" key="5">
    <source>
        <dbReference type="ARBA" id="ARBA00023136"/>
    </source>
</evidence>
<evidence type="ECO:0000313" key="11">
    <source>
        <dbReference type="EMBL" id="BDR54998.1"/>
    </source>
</evidence>